<dbReference type="Gene3D" id="3.40.250.10">
    <property type="entry name" value="Rhodanese-like domain"/>
    <property type="match status" value="1"/>
</dbReference>
<comment type="caution">
    <text evidence="3">The sequence shown here is derived from an EMBL/GenBank/DDBJ whole genome shotgun (WGS) entry which is preliminary data.</text>
</comment>
<evidence type="ECO:0000259" key="2">
    <source>
        <dbReference type="PROSITE" id="PS50206"/>
    </source>
</evidence>
<proteinExistence type="predicted"/>
<dbReference type="Gene3D" id="6.10.140.1340">
    <property type="match status" value="1"/>
</dbReference>
<dbReference type="SUPFAM" id="SSF52821">
    <property type="entry name" value="Rhodanese/Cell cycle control phosphatase"/>
    <property type="match status" value="1"/>
</dbReference>
<dbReference type="InterPro" id="IPR001763">
    <property type="entry name" value="Rhodanese-like_dom"/>
</dbReference>
<dbReference type="PANTHER" id="PTHR43031:SF1">
    <property type="entry name" value="PYRIDINE NUCLEOTIDE-DISULPHIDE OXIDOREDUCTASE"/>
    <property type="match status" value="1"/>
</dbReference>
<dbReference type="Pfam" id="PF00581">
    <property type="entry name" value="Rhodanese"/>
    <property type="match status" value="1"/>
</dbReference>
<dbReference type="SMART" id="SM00450">
    <property type="entry name" value="RHOD"/>
    <property type="match status" value="1"/>
</dbReference>
<sequence>MSSVQSISARELHGVDLKQALIVDVRTPMEYSEKRLASPTALAPVTELDPHDTALRSGALEDTPILVLCRSGARAKTAAAKFAESGFTDVRVIEGGIIACQEEGFATVGEGQPKTAASSPSLDRQVRFVAGALTLFFTLLGLLVHPAFFLGALFVGVGQVFSGITNWCGMALLLMRAPWNQKGASCGLGKACSIDANKGASKGAGKSPGASCQ</sequence>
<dbReference type="PROSITE" id="PS50206">
    <property type="entry name" value="RHODANESE_3"/>
    <property type="match status" value="1"/>
</dbReference>
<keyword evidence="3" id="KW-0808">Transferase</keyword>
<evidence type="ECO:0000313" key="3">
    <source>
        <dbReference type="EMBL" id="MBB5142548.1"/>
    </source>
</evidence>
<accession>A0A7W8FE94</accession>
<dbReference type="RefSeq" id="WP_183717946.1">
    <property type="nucleotide sequence ID" value="NZ_JACHGO010000002.1"/>
</dbReference>
<keyword evidence="1" id="KW-0472">Membrane</keyword>
<evidence type="ECO:0000313" key="4">
    <source>
        <dbReference type="Proteomes" id="UP000539075"/>
    </source>
</evidence>
<protein>
    <submittedName>
        <fullName evidence="3">Rhodanese-related sulfurtransferase</fullName>
    </submittedName>
</protein>
<dbReference type="AlphaFoldDB" id="A0A7W8FE94"/>
<feature type="transmembrane region" description="Helical" evidence="1">
    <location>
        <begin position="128"/>
        <end position="148"/>
    </location>
</feature>
<keyword evidence="1" id="KW-0812">Transmembrane</keyword>
<feature type="domain" description="Rhodanese" evidence="2">
    <location>
        <begin position="16"/>
        <end position="109"/>
    </location>
</feature>
<name>A0A7W8FE94_9BACT</name>
<dbReference type="Proteomes" id="UP000539075">
    <property type="component" value="Unassembled WGS sequence"/>
</dbReference>
<gene>
    <name evidence="3" type="ORF">HNQ38_000627</name>
</gene>
<organism evidence="3 4">
    <name type="scientific">Desulfovibrio intestinalis</name>
    <dbReference type="NCBI Taxonomy" id="58621"/>
    <lineage>
        <taxon>Bacteria</taxon>
        <taxon>Pseudomonadati</taxon>
        <taxon>Thermodesulfobacteriota</taxon>
        <taxon>Desulfovibrionia</taxon>
        <taxon>Desulfovibrionales</taxon>
        <taxon>Desulfovibrionaceae</taxon>
        <taxon>Desulfovibrio</taxon>
    </lineage>
</organism>
<dbReference type="InterPro" id="IPR050229">
    <property type="entry name" value="GlpE_sulfurtransferase"/>
</dbReference>
<dbReference type="Pfam" id="PF11127">
    <property type="entry name" value="YgaP-like_TM"/>
    <property type="match status" value="1"/>
</dbReference>
<dbReference type="CDD" id="cd00158">
    <property type="entry name" value="RHOD"/>
    <property type="match status" value="1"/>
</dbReference>
<dbReference type="InterPro" id="IPR021309">
    <property type="entry name" value="YgaP-like_TM"/>
</dbReference>
<dbReference type="InterPro" id="IPR036873">
    <property type="entry name" value="Rhodanese-like_dom_sf"/>
</dbReference>
<dbReference type="GO" id="GO:0016740">
    <property type="term" value="F:transferase activity"/>
    <property type="evidence" value="ECO:0007669"/>
    <property type="project" value="UniProtKB-KW"/>
</dbReference>
<dbReference type="EMBL" id="JACHGO010000002">
    <property type="protein sequence ID" value="MBB5142548.1"/>
    <property type="molecule type" value="Genomic_DNA"/>
</dbReference>
<keyword evidence="1" id="KW-1133">Transmembrane helix</keyword>
<feature type="transmembrane region" description="Helical" evidence="1">
    <location>
        <begin position="154"/>
        <end position="175"/>
    </location>
</feature>
<evidence type="ECO:0000256" key="1">
    <source>
        <dbReference type="SAM" id="Phobius"/>
    </source>
</evidence>
<reference evidence="3 4" key="1">
    <citation type="submission" date="2020-08" db="EMBL/GenBank/DDBJ databases">
        <title>Genomic Encyclopedia of Type Strains, Phase IV (KMG-IV): sequencing the most valuable type-strain genomes for metagenomic binning, comparative biology and taxonomic classification.</title>
        <authorList>
            <person name="Goeker M."/>
        </authorList>
    </citation>
    <scope>NUCLEOTIDE SEQUENCE [LARGE SCALE GENOMIC DNA]</scope>
    <source>
        <strain evidence="3 4">DSM 11275</strain>
    </source>
</reference>
<dbReference type="PANTHER" id="PTHR43031">
    <property type="entry name" value="FAD-DEPENDENT OXIDOREDUCTASE"/>
    <property type="match status" value="1"/>
</dbReference>
<keyword evidence="4" id="KW-1185">Reference proteome</keyword>